<evidence type="ECO:0000313" key="1">
    <source>
        <dbReference type="EMBL" id="CDX60023.1"/>
    </source>
</evidence>
<reference evidence="2" key="1">
    <citation type="submission" date="2014-08" db="EMBL/GenBank/DDBJ databases">
        <authorList>
            <person name="Edwards T."/>
        </authorList>
    </citation>
    <scope>NUCLEOTIDE SEQUENCE [LARGE SCALE GENOMIC DNA]</scope>
</reference>
<protein>
    <submittedName>
        <fullName evidence="1">Uncharacterized protein</fullName>
    </submittedName>
</protein>
<gene>
    <name evidence="1" type="ORF">MPL1032_30019</name>
</gene>
<organism evidence="1 2">
    <name type="scientific">Mesorhizobium plurifarium</name>
    <dbReference type="NCBI Taxonomy" id="69974"/>
    <lineage>
        <taxon>Bacteria</taxon>
        <taxon>Pseudomonadati</taxon>
        <taxon>Pseudomonadota</taxon>
        <taxon>Alphaproteobacteria</taxon>
        <taxon>Hyphomicrobiales</taxon>
        <taxon>Phyllobacteriaceae</taxon>
        <taxon>Mesorhizobium</taxon>
    </lineage>
</organism>
<dbReference type="EMBL" id="CCND01000023">
    <property type="protein sequence ID" value="CDX60023.1"/>
    <property type="molecule type" value="Genomic_DNA"/>
</dbReference>
<name>A0A0K2W330_MESPL</name>
<accession>A0A0K2W330</accession>
<evidence type="ECO:0000313" key="2">
    <source>
        <dbReference type="Proteomes" id="UP000182888"/>
    </source>
</evidence>
<dbReference type="Proteomes" id="UP000182888">
    <property type="component" value="Unassembled WGS sequence"/>
</dbReference>
<proteinExistence type="predicted"/>
<sequence length="65" mass="7012">MQKMEVGLESEALLQLGQSNGPFPTSRSSLAMIDLASQEQLLSYNMPSRPAVTYYAMCLASGVQA</sequence>
<dbReference type="AlphaFoldDB" id="A0A0K2W330"/>